<dbReference type="Gene3D" id="3.40.50.720">
    <property type="entry name" value="NAD(P)-binding Rossmann-like Domain"/>
    <property type="match status" value="1"/>
</dbReference>
<reference evidence="7" key="1">
    <citation type="submission" date="2019-06" db="EMBL/GenBank/DDBJ databases">
        <title>Gordonia isolated from sludge of a wastewater treatment plant.</title>
        <authorList>
            <person name="Tamura T."/>
            <person name="Aoyama K."/>
            <person name="Kang Y."/>
            <person name="Saito S."/>
            <person name="Akiyama N."/>
            <person name="Yazawa K."/>
            <person name="Gonoi T."/>
            <person name="Mikami Y."/>
        </authorList>
    </citation>
    <scope>NUCLEOTIDE SEQUENCE [LARGE SCALE GENOMIC DNA]</scope>
    <source>
        <strain evidence="7">NBRC 107697</strain>
    </source>
</reference>
<gene>
    <name evidence="6" type="primary">gdh</name>
    <name evidence="6" type="ORF">nbrc107697_15800</name>
</gene>
<evidence type="ECO:0000259" key="2">
    <source>
        <dbReference type="Pfam" id="PF21074"/>
    </source>
</evidence>
<proteinExistence type="predicted"/>
<dbReference type="OrthoDB" id="9758052at2"/>
<evidence type="ECO:0000259" key="1">
    <source>
        <dbReference type="Pfam" id="PF05088"/>
    </source>
</evidence>
<organism evidence="6 7">
    <name type="scientific">Gordonia crocea</name>
    <dbReference type="NCBI Taxonomy" id="589162"/>
    <lineage>
        <taxon>Bacteria</taxon>
        <taxon>Bacillati</taxon>
        <taxon>Actinomycetota</taxon>
        <taxon>Actinomycetes</taxon>
        <taxon>Mycobacteriales</taxon>
        <taxon>Gordoniaceae</taxon>
        <taxon>Gordonia</taxon>
    </lineage>
</organism>
<evidence type="ECO:0000259" key="3">
    <source>
        <dbReference type="Pfam" id="PF21075"/>
    </source>
</evidence>
<evidence type="ECO:0000313" key="7">
    <source>
        <dbReference type="Proteomes" id="UP000444980"/>
    </source>
</evidence>
<comment type="caution">
    <text evidence="6">The sequence shown here is derived from an EMBL/GenBank/DDBJ whole genome shotgun (WGS) entry which is preliminary data.</text>
</comment>
<evidence type="ECO:0000259" key="4">
    <source>
        <dbReference type="Pfam" id="PF21076"/>
    </source>
</evidence>
<evidence type="ECO:0000313" key="6">
    <source>
        <dbReference type="EMBL" id="GED97541.1"/>
    </source>
</evidence>
<keyword evidence="7" id="KW-1185">Reference proteome</keyword>
<dbReference type="InterPro" id="IPR049056">
    <property type="entry name" value="NAD_Glu_DH_HM3"/>
</dbReference>
<feature type="domain" description="NAD-specific glutamate dehydrogenase C-terminal" evidence="2">
    <location>
        <begin position="1146"/>
        <end position="1480"/>
    </location>
</feature>
<dbReference type="GO" id="GO:0004069">
    <property type="term" value="F:L-aspartate:2-oxoglutarate aminotransferase activity"/>
    <property type="evidence" value="ECO:0007669"/>
    <property type="project" value="InterPro"/>
</dbReference>
<dbReference type="PANTHER" id="PTHR43403">
    <property type="entry name" value="NAD-SPECIFIC GLUTAMATE DEHYDROGENASE"/>
    <property type="match status" value="1"/>
</dbReference>
<dbReference type="Pfam" id="PF21075">
    <property type="entry name" value="GDH_ACT1"/>
    <property type="match status" value="1"/>
</dbReference>
<feature type="domain" description="NAD-glutamate dehydrogenase N-terminal ACT1" evidence="3">
    <location>
        <begin position="56"/>
        <end position="116"/>
    </location>
</feature>
<dbReference type="Pfam" id="PF21073">
    <property type="entry name" value="GDH_HM1"/>
    <property type="match status" value="1"/>
</dbReference>
<dbReference type="InterPro" id="IPR024727">
    <property type="entry name" value="NAD_Glu_DH_N_ACT1"/>
</dbReference>
<dbReference type="SUPFAM" id="SSF51735">
    <property type="entry name" value="NAD(P)-binding Rossmann-fold domains"/>
    <property type="match status" value="1"/>
</dbReference>
<dbReference type="Pfam" id="PF21077">
    <property type="entry name" value="GDH_ACT3"/>
    <property type="match status" value="1"/>
</dbReference>
<protein>
    <submittedName>
        <fullName evidence="6">NAD-specific glutamate dehydrogenase</fullName>
    </submittedName>
</protein>
<dbReference type="InterPro" id="IPR048381">
    <property type="entry name" value="GDH_C"/>
</dbReference>
<accession>A0A7I9UXK4</accession>
<dbReference type="InterPro" id="IPR049064">
    <property type="entry name" value="NAD_Glu_DH_ACT3"/>
</dbReference>
<name>A0A7I9UXK4_9ACTN</name>
<dbReference type="Proteomes" id="UP000444980">
    <property type="component" value="Unassembled WGS sequence"/>
</dbReference>
<evidence type="ECO:0000259" key="5">
    <source>
        <dbReference type="Pfam" id="PF21077"/>
    </source>
</evidence>
<dbReference type="InterPro" id="IPR028971">
    <property type="entry name" value="NAD-GDH_cat"/>
</dbReference>
<dbReference type="Pfam" id="PF21078">
    <property type="entry name" value="GDH_HM3"/>
    <property type="match status" value="1"/>
</dbReference>
<dbReference type="GO" id="GO:0004352">
    <property type="term" value="F:glutamate dehydrogenase (NAD+) activity"/>
    <property type="evidence" value="ECO:0007669"/>
    <property type="project" value="InterPro"/>
</dbReference>
<dbReference type="InterPro" id="IPR049059">
    <property type="entry name" value="NAD_Glu_DH_HM1"/>
</dbReference>
<dbReference type="SUPFAM" id="SSF53223">
    <property type="entry name" value="Aminoacid dehydrogenase-like, N-terminal domain"/>
    <property type="match status" value="1"/>
</dbReference>
<dbReference type="Pfam" id="PF21074">
    <property type="entry name" value="GDH_C"/>
    <property type="match status" value="1"/>
</dbReference>
<feature type="domain" description="NAD-glutamate dehydrogenase ACT3" evidence="5">
    <location>
        <begin position="435"/>
        <end position="496"/>
    </location>
</feature>
<dbReference type="InterPro" id="IPR036291">
    <property type="entry name" value="NAD(P)-bd_dom_sf"/>
</dbReference>
<sequence length="1484" mass="160490">MTPPPVFEEIRTQLSAAGVVVPDDDQRAFAEVAARRPNGEPLVVVASRGGQFSTFVVTDDMPMIVDAVMGAADSAGMRVESIDHPVVAVRRASDGGLAEVGTRAGDDESWILLHTRAVGAVAEDPGERLHDAIARSLSAVAAIHADHDAMLAALPRLAEEVEDDGDRELAALLRWLADGNFVPLGEVDGDLKRGICRPGLADGELPVESSDVPLVARCYFPMLVTRTDYPLIVALPGEGGAHRFVGLLSTAGQSQPVFDVPVVRRAVGEVFDEAGIDLDSYLGEAVAEYLQAYPLAELFATPTAELSRRMHELHDAVASPALHAFVRVSPATRTATALVYLPRERYNTTTRLQLQDVLAAEFGGVDVEYTGHVGDGPRALLQVLMHIDADAGEQSYATGSEAQHGLVERLAQVIVTWDERQVYAMSPGEVAVTAPGPRSLVLYICGGSADLTDLLPVFDSLGVRVAEEQAFRIDRADGVTCWAYDFDVELPDVEQVADTTDPAATERLIEAFEAIWRGDAERDAFNRLVLGIGLTWRQVAVVRAYHHYLRQCGFAYRTAYVAEVLASHREVTTALVSLFEATFDPAQVDDERRAAAAARLDEEAAKVLSLDADRVLSALRSVVLATLRTNAFVSQTYSPGVRRALVFKLAPQQIPLAPAPRPRFELYVHSPRVEGVHLRFGMVSRGGLRWSDRGTDYRTEILGLAKAQSVKNAVIVPLGAKGGFIVKGDRSPTRDTVVARYREFIAGLLDVTDNIDAATGAVITPDGVVRRDGDDSYLVVAADKGTASFSDEANAVAADYGFWLGDAFASGGSVGYDHKAMGITARGAWISVLRHFAELGIDPHEQDITVVGIGDMSGDVFGNGMLRSDHIRLVGAFDHRHVFLDPDPDAAASYAERRRLYELPRSSWADYDSTLISEGGGVYSRDRKSIPVTPQVREALGIAHEVTELSPPELIRAILLAPVDLLWNGGIGTYIKASSQTDAEVGDKANDAVRVDADQLRVTVVGEGGNLGVTEQGRIEADLHEVAINTDALDNSAGVDCSDHEVNLKIALQAAVASGALAADERPALLASLTDDVAAAVLADNVAQNNELGFERTQAARYVDTHERMLADQADRRHLDLALEGLPTPAALRDRYSATAAAGRARALTSPELATLMAHVKLELKSDLLESDLPENDLFTARLHDYFPSAVVERFAVDLDGHRLRREIIATSIVNDVVDLGGLSHVFRLGEGGGVGSVDAVRAFVVVSEVFDLLPLWSRVVDTRVATAVVDAMLYYSRRLLFRASRWFLATRPQPLALAAEVSRYRDGVAALRDDLYGWLGTASRADVDSRARRLVLEGVDPDLARTVALSLHSYALLDIIDVAEITDRDPAEVGLMYWTLCERLAVEQLLTAVTELQARDRWQAQARLAIRDDLHGVLRTLTQTVLQQGDPGDSPAEQVAEWELRNAARLARVQATIGQVRGAGEYEFASLSVAARALRSIAF</sequence>
<dbReference type="Pfam" id="PF21076">
    <property type="entry name" value="GDH_ACT2"/>
    <property type="match status" value="1"/>
</dbReference>
<dbReference type="PANTHER" id="PTHR43403:SF1">
    <property type="entry name" value="NAD-SPECIFIC GLUTAMATE DEHYDROGENASE"/>
    <property type="match status" value="1"/>
</dbReference>
<dbReference type="InterPro" id="IPR046346">
    <property type="entry name" value="Aminoacid_DH-like_N_sf"/>
</dbReference>
<dbReference type="InterPro" id="IPR007780">
    <property type="entry name" value="NAD_Glu_DH_bac"/>
</dbReference>
<feature type="domain" description="NAD-glutamate dehydrogenase ACT2" evidence="4">
    <location>
        <begin position="325"/>
        <end position="418"/>
    </location>
</feature>
<dbReference type="EMBL" id="BJOU01000001">
    <property type="protein sequence ID" value="GED97541.1"/>
    <property type="molecule type" value="Genomic_DNA"/>
</dbReference>
<dbReference type="RefSeq" id="WP_161926848.1">
    <property type="nucleotide sequence ID" value="NZ_BJOU01000001.1"/>
</dbReference>
<feature type="domain" description="NAD-glutamate dehydrogenase catalytic" evidence="1">
    <location>
        <begin position="601"/>
        <end position="1092"/>
    </location>
</feature>
<dbReference type="InterPro" id="IPR049062">
    <property type="entry name" value="NAD_Glu_DH_ACT2"/>
</dbReference>
<dbReference type="Pfam" id="PF05088">
    <property type="entry name" value="Bac_GDH_CD"/>
    <property type="match status" value="1"/>
</dbReference>
<dbReference type="GO" id="GO:0006538">
    <property type="term" value="P:L-glutamate catabolic process"/>
    <property type="evidence" value="ECO:0007669"/>
    <property type="project" value="InterPro"/>
</dbReference>